<dbReference type="Proteomes" id="UP000484076">
    <property type="component" value="Unassembled WGS sequence"/>
</dbReference>
<dbReference type="InterPro" id="IPR019613">
    <property type="entry name" value="DUF4198"/>
</dbReference>
<dbReference type="EMBL" id="WHUT02000012">
    <property type="protein sequence ID" value="NUB46167.1"/>
    <property type="molecule type" value="Genomic_DNA"/>
</dbReference>
<organism evidence="2 3">
    <name type="scientific">Fertoeibacter niger</name>
    <dbReference type="NCBI Taxonomy" id="2656921"/>
    <lineage>
        <taxon>Bacteria</taxon>
        <taxon>Pseudomonadati</taxon>
        <taxon>Pseudomonadota</taxon>
        <taxon>Alphaproteobacteria</taxon>
        <taxon>Rhodobacterales</taxon>
        <taxon>Paracoccaceae</taxon>
        <taxon>Fertoeibacter</taxon>
    </lineage>
</organism>
<sequence>MRVLSLCLFLVASSVSAHEFWIEPLDYQPEVGGSLRANLLNGEMFEGQTFGFLPDRSRVFVVVAGDKTIGVTNRIGNLPAVDQPALGDGLHVVVYQSVNNKVSYATYEKFEPFVLHKDFSGIRERHAARGLPETDFAELYTRFSKSLIGVGSGAGADRFLGLETEIVALNNPYTDDPAQGMHVQVFYRNSPRADVQVELYARGADGVATVTKHRTDAEGIALLPVARGMEYMVDAVVLREPEPSLAQATGTVWESLWANLTFRVPD</sequence>
<accession>A0A8X8GZT0</accession>
<comment type="caution">
    <text evidence="2">The sequence shown here is derived from an EMBL/GenBank/DDBJ whole genome shotgun (WGS) entry which is preliminary data.</text>
</comment>
<protein>
    <submittedName>
        <fullName evidence="2">DUF4198 domain-containing protein</fullName>
    </submittedName>
</protein>
<reference evidence="2" key="1">
    <citation type="submission" date="2020-05" db="EMBL/GenBank/DDBJ databases">
        <title>Fertoebacter nigrum gen. nov., sp. nov., a new member of the family Rhodobacteraceae.</title>
        <authorList>
            <person name="Szuroczki S."/>
            <person name="Abbaszade G."/>
            <person name="Buni D."/>
            <person name="Schumann P."/>
            <person name="Toth E."/>
        </authorList>
    </citation>
    <scope>NUCLEOTIDE SEQUENCE</scope>
    <source>
        <strain evidence="2">RG-N-1a</strain>
    </source>
</reference>
<dbReference type="AlphaFoldDB" id="A0A8X8GZT0"/>
<evidence type="ECO:0000313" key="2">
    <source>
        <dbReference type="EMBL" id="NUB46167.1"/>
    </source>
</evidence>
<evidence type="ECO:0000256" key="1">
    <source>
        <dbReference type="SAM" id="SignalP"/>
    </source>
</evidence>
<feature type="chain" id="PRO_5036468336" evidence="1">
    <location>
        <begin position="18"/>
        <end position="266"/>
    </location>
</feature>
<gene>
    <name evidence="2" type="ORF">GEU84_017370</name>
</gene>
<keyword evidence="3" id="KW-1185">Reference proteome</keyword>
<keyword evidence="1" id="KW-0732">Signal</keyword>
<dbReference type="Pfam" id="PF10670">
    <property type="entry name" value="DUF4198"/>
    <property type="match status" value="1"/>
</dbReference>
<proteinExistence type="predicted"/>
<name>A0A8X8GZT0_9RHOB</name>
<feature type="signal peptide" evidence="1">
    <location>
        <begin position="1"/>
        <end position="17"/>
    </location>
</feature>
<evidence type="ECO:0000313" key="3">
    <source>
        <dbReference type="Proteomes" id="UP000484076"/>
    </source>
</evidence>
<dbReference type="RefSeq" id="WP_152828336.1">
    <property type="nucleotide sequence ID" value="NZ_WHUT02000012.1"/>
</dbReference>